<name>A0A7S3R102_DUNTE</name>
<organism evidence="1">
    <name type="scientific">Dunaliella tertiolecta</name>
    <name type="common">Green alga</name>
    <dbReference type="NCBI Taxonomy" id="3047"/>
    <lineage>
        <taxon>Eukaryota</taxon>
        <taxon>Viridiplantae</taxon>
        <taxon>Chlorophyta</taxon>
        <taxon>core chlorophytes</taxon>
        <taxon>Chlorophyceae</taxon>
        <taxon>CS clade</taxon>
        <taxon>Chlamydomonadales</taxon>
        <taxon>Dunaliellaceae</taxon>
        <taxon>Dunaliella</taxon>
    </lineage>
</organism>
<dbReference type="AlphaFoldDB" id="A0A7S3R102"/>
<proteinExistence type="predicted"/>
<dbReference type="EMBL" id="HBIP01023338">
    <property type="protein sequence ID" value="CAE0498898.1"/>
    <property type="molecule type" value="Transcribed_RNA"/>
</dbReference>
<evidence type="ECO:0000313" key="1">
    <source>
        <dbReference type="EMBL" id="CAE0498898.1"/>
    </source>
</evidence>
<accession>A0A7S3R102</accession>
<reference evidence="1" key="1">
    <citation type="submission" date="2021-01" db="EMBL/GenBank/DDBJ databases">
        <authorList>
            <person name="Corre E."/>
            <person name="Pelletier E."/>
            <person name="Niang G."/>
            <person name="Scheremetjew M."/>
            <person name="Finn R."/>
            <person name="Kale V."/>
            <person name="Holt S."/>
            <person name="Cochrane G."/>
            <person name="Meng A."/>
            <person name="Brown T."/>
            <person name="Cohen L."/>
        </authorList>
    </citation>
    <scope>NUCLEOTIDE SEQUENCE</scope>
    <source>
        <strain evidence="1">CCMP1320</strain>
    </source>
</reference>
<gene>
    <name evidence="1" type="ORF">DTER00134_LOCUS13971</name>
</gene>
<sequence>MRAPTPNVLHAVNVSNTSQSAVFATVHYDDHKDKQVLTETQEIAPGQSHSFGSKMLDMGGWQAVAPVKQITAGTTADHGSHASKLTPTVHGIVKEVQCHIGEGLTLNQA</sequence>
<protein>
    <submittedName>
        <fullName evidence="1">Uncharacterized protein</fullName>
    </submittedName>
</protein>